<dbReference type="PANTHER" id="PTHR45774">
    <property type="entry name" value="BTB/POZ DOMAIN-CONTAINING"/>
    <property type="match status" value="1"/>
</dbReference>
<organism evidence="2 3">
    <name type="scientific">Trichonephila clavipes</name>
    <name type="common">Golden silk orbweaver</name>
    <name type="synonym">Nephila clavipes</name>
    <dbReference type="NCBI Taxonomy" id="2585209"/>
    <lineage>
        <taxon>Eukaryota</taxon>
        <taxon>Metazoa</taxon>
        <taxon>Ecdysozoa</taxon>
        <taxon>Arthropoda</taxon>
        <taxon>Chelicerata</taxon>
        <taxon>Arachnida</taxon>
        <taxon>Araneae</taxon>
        <taxon>Araneomorphae</taxon>
        <taxon>Entelegynae</taxon>
        <taxon>Araneoidea</taxon>
        <taxon>Nephilidae</taxon>
        <taxon>Trichonephila</taxon>
    </lineage>
</organism>
<keyword evidence="3" id="KW-1185">Reference proteome</keyword>
<dbReference type="InterPro" id="IPR000210">
    <property type="entry name" value="BTB/POZ_dom"/>
</dbReference>
<dbReference type="InterPro" id="IPR011705">
    <property type="entry name" value="BACK"/>
</dbReference>
<dbReference type="Gene3D" id="3.30.710.10">
    <property type="entry name" value="Potassium Channel Kv1.1, Chain A"/>
    <property type="match status" value="1"/>
</dbReference>
<dbReference type="InterPro" id="IPR011333">
    <property type="entry name" value="SKP1/BTB/POZ_sf"/>
</dbReference>
<gene>
    <name evidence="2" type="primary">BTBD6</name>
    <name evidence="2" type="ORF">TNCV_4843831</name>
</gene>
<dbReference type="Gene3D" id="1.25.40.420">
    <property type="match status" value="1"/>
</dbReference>
<dbReference type="SUPFAM" id="SSF54695">
    <property type="entry name" value="POZ domain"/>
    <property type="match status" value="1"/>
</dbReference>
<protein>
    <recommendedName>
        <fullName evidence="1">BTB domain-containing protein</fullName>
    </recommendedName>
</protein>
<dbReference type="EMBL" id="BMAU01021435">
    <property type="protein sequence ID" value="GFY36011.1"/>
    <property type="molecule type" value="Genomic_DNA"/>
</dbReference>
<evidence type="ECO:0000259" key="1">
    <source>
        <dbReference type="PROSITE" id="PS50097"/>
    </source>
</evidence>
<name>A0A8X6WLN0_TRICX</name>
<dbReference type="PANTHER" id="PTHR45774:SF3">
    <property type="entry name" value="BTB (POZ) DOMAIN-CONTAINING 2B-RELATED"/>
    <property type="match status" value="1"/>
</dbReference>
<comment type="caution">
    <text evidence="2">The sequence shown here is derived from an EMBL/GenBank/DDBJ whole genome shotgun (WGS) entry which is preliminary data.</text>
</comment>
<dbReference type="AlphaFoldDB" id="A0A8X6WLN0"/>
<dbReference type="SMART" id="SM00225">
    <property type="entry name" value="BTB"/>
    <property type="match status" value="1"/>
</dbReference>
<sequence>MFFGNAWVLRILWKTQNLNTQGYLNVIADQVHTVMKIVCPAEDGHIQHAPCHTDGIIHRCGSKTWGIFPFLHDRYLLFELRNLYSTLGKRAKRKSLIMQVNTDNAKTGLVARTAAFFNNSVLSDVEVQVKDDAGNYRTFYAHKLILAMAGNEFISLYNVNSKVIKILDSSPDTVYSMLRYLYTDEINLLCMEDAVNLFKLARNYSVRDLERICSKYILGGEINLDNLFAKYECALSLNFNDLLQSCRRFIECNTKAVFSSKGFCDASSAVVGDILSQNCLNVSSELVVISAAYKWSESECRRKGRPTEKLCMRDAIEPLLKHLRFLALTADEFCDLVETCEIFTSYESTLITRKILQPACDVKLPKYFCSITMPRQSYNSIQSSNVNYKPNFTDFNTQKLDIAKWEHTLIPLPKSESPVSAPPKIDSASIFQFNSTKKFTPVLKVMPQNVNARRTFDFPLEELQRNIGFTCVKDIKCNAVIRILKGSILVHGIELKIADLKSHPNETIEVLSCISGNFPSKVDSHALNLKNSTISLAFSEPYKVIQSNPIDIEITVEDLHLHRCCTCHEQIFELNCGLGVAVEISIKSNQSNGPDSLFLISRIIYSTA</sequence>
<dbReference type="PROSITE" id="PS50097">
    <property type="entry name" value="BTB"/>
    <property type="match status" value="1"/>
</dbReference>
<evidence type="ECO:0000313" key="3">
    <source>
        <dbReference type="Proteomes" id="UP000887159"/>
    </source>
</evidence>
<dbReference type="Proteomes" id="UP000887159">
    <property type="component" value="Unassembled WGS sequence"/>
</dbReference>
<proteinExistence type="predicted"/>
<evidence type="ECO:0000313" key="2">
    <source>
        <dbReference type="EMBL" id="GFY36011.1"/>
    </source>
</evidence>
<feature type="domain" description="BTB" evidence="1">
    <location>
        <begin position="123"/>
        <end position="190"/>
    </location>
</feature>
<dbReference type="Pfam" id="PF07707">
    <property type="entry name" value="BACK"/>
    <property type="match status" value="1"/>
</dbReference>
<reference evidence="2" key="1">
    <citation type="submission" date="2020-08" db="EMBL/GenBank/DDBJ databases">
        <title>Multicomponent nature underlies the extraordinary mechanical properties of spider dragline silk.</title>
        <authorList>
            <person name="Kono N."/>
            <person name="Nakamura H."/>
            <person name="Mori M."/>
            <person name="Yoshida Y."/>
            <person name="Ohtoshi R."/>
            <person name="Malay A.D."/>
            <person name="Moran D.A.P."/>
            <person name="Tomita M."/>
            <person name="Numata K."/>
            <person name="Arakawa K."/>
        </authorList>
    </citation>
    <scope>NUCLEOTIDE SEQUENCE</scope>
</reference>
<dbReference type="SMART" id="SM00875">
    <property type="entry name" value="BACK"/>
    <property type="match status" value="1"/>
</dbReference>
<dbReference type="Pfam" id="PF00651">
    <property type="entry name" value="BTB"/>
    <property type="match status" value="1"/>
</dbReference>
<accession>A0A8X6WLN0</accession>